<dbReference type="HAMAP" id="MF_00009">
    <property type="entry name" value="Endoribonucl_YbeY"/>
    <property type="match status" value="1"/>
</dbReference>
<keyword evidence="6 7" id="KW-0862">Zinc</keyword>
<dbReference type="Proteomes" id="UP000230007">
    <property type="component" value="Unassembled WGS sequence"/>
</dbReference>
<dbReference type="GO" id="GO:0006364">
    <property type="term" value="P:rRNA processing"/>
    <property type="evidence" value="ECO:0007669"/>
    <property type="project" value="UniProtKB-UniRule"/>
</dbReference>
<dbReference type="SUPFAM" id="SSF55486">
    <property type="entry name" value="Metalloproteases ('zincins'), catalytic domain"/>
    <property type="match status" value="1"/>
</dbReference>
<dbReference type="EMBL" id="PCSK01000016">
    <property type="protein sequence ID" value="PIP46374.1"/>
    <property type="molecule type" value="Genomic_DNA"/>
</dbReference>
<dbReference type="PROSITE" id="PS01306">
    <property type="entry name" value="UPF0054"/>
    <property type="match status" value="1"/>
</dbReference>
<evidence type="ECO:0000256" key="5">
    <source>
        <dbReference type="ARBA" id="ARBA00022801"/>
    </source>
</evidence>
<reference evidence="8 9" key="1">
    <citation type="submission" date="2017-09" db="EMBL/GenBank/DDBJ databases">
        <title>Depth-based differentiation of microbial function through sediment-hosted aquifers and enrichment of novel symbionts in the deep terrestrial subsurface.</title>
        <authorList>
            <person name="Probst A.J."/>
            <person name="Ladd B."/>
            <person name="Jarett J.K."/>
            <person name="Geller-Mcgrath D.E."/>
            <person name="Sieber C.M."/>
            <person name="Emerson J.B."/>
            <person name="Anantharaman K."/>
            <person name="Thomas B.C."/>
            <person name="Malmstrom R."/>
            <person name="Stieglmeier M."/>
            <person name="Klingl A."/>
            <person name="Woyke T."/>
            <person name="Ryan C.M."/>
            <person name="Banfield J.F."/>
        </authorList>
    </citation>
    <scope>NUCLEOTIDE SEQUENCE [LARGE SCALE GENOMIC DNA]</scope>
    <source>
        <strain evidence="8">CG23_combo_of_CG06-09_8_20_14_all_42_19</strain>
    </source>
</reference>
<keyword evidence="5 7" id="KW-0378">Hydrolase</keyword>
<dbReference type="Gene3D" id="3.40.390.30">
    <property type="entry name" value="Metalloproteases ('zincins'), catalytic domain"/>
    <property type="match status" value="1"/>
</dbReference>
<comment type="function">
    <text evidence="7">Single strand-specific metallo-endoribonuclease involved in late-stage 70S ribosome quality control and in maturation of the 3' terminus of the 16S rRNA.</text>
</comment>
<dbReference type="GO" id="GO:0004222">
    <property type="term" value="F:metalloendopeptidase activity"/>
    <property type="evidence" value="ECO:0007669"/>
    <property type="project" value="InterPro"/>
</dbReference>
<gene>
    <name evidence="7 8" type="primary">ybeY</name>
    <name evidence="8" type="ORF">COX15_00790</name>
</gene>
<feature type="binding site" evidence="7">
    <location>
        <position position="106"/>
    </location>
    <ligand>
        <name>Zn(2+)</name>
        <dbReference type="ChEBI" id="CHEBI:29105"/>
        <note>catalytic</note>
    </ligand>
</feature>
<evidence type="ECO:0000313" key="9">
    <source>
        <dbReference type="Proteomes" id="UP000230007"/>
    </source>
</evidence>
<keyword evidence="7" id="KW-0698">rRNA processing</keyword>
<keyword evidence="7" id="KW-0963">Cytoplasm</keyword>
<sequence>MASAEKKLFILAQEVLEFLEVKDSFIEVNLVKSAVMRSLNRKFRGKNSSTNILSFEAPKAFPKLPKASHRRFLGEIYLDSAYIRRKGENIEHLLIHGVLHLLGFEHERYDDRIKMARLEKKLLRWQKIRF</sequence>
<dbReference type="NCBIfam" id="TIGR00043">
    <property type="entry name" value="rRNA maturation RNase YbeY"/>
    <property type="match status" value="1"/>
</dbReference>
<feature type="binding site" evidence="7">
    <location>
        <position position="96"/>
    </location>
    <ligand>
        <name>Zn(2+)</name>
        <dbReference type="ChEBI" id="CHEBI:29105"/>
        <note>catalytic</note>
    </ligand>
</feature>
<evidence type="ECO:0000256" key="6">
    <source>
        <dbReference type="ARBA" id="ARBA00022833"/>
    </source>
</evidence>
<evidence type="ECO:0000256" key="1">
    <source>
        <dbReference type="ARBA" id="ARBA00010875"/>
    </source>
</evidence>
<feature type="binding site" evidence="7">
    <location>
        <position position="100"/>
    </location>
    <ligand>
        <name>Zn(2+)</name>
        <dbReference type="ChEBI" id="CHEBI:29105"/>
        <note>catalytic</note>
    </ligand>
</feature>
<name>A0A2H0ALV5_9BACT</name>
<dbReference type="GO" id="GO:0008270">
    <property type="term" value="F:zinc ion binding"/>
    <property type="evidence" value="ECO:0007669"/>
    <property type="project" value="UniProtKB-UniRule"/>
</dbReference>
<dbReference type="PANTHER" id="PTHR46986">
    <property type="entry name" value="ENDORIBONUCLEASE YBEY, CHLOROPLASTIC"/>
    <property type="match status" value="1"/>
</dbReference>
<dbReference type="GO" id="GO:0004521">
    <property type="term" value="F:RNA endonuclease activity"/>
    <property type="evidence" value="ECO:0007669"/>
    <property type="project" value="UniProtKB-UniRule"/>
</dbReference>
<protein>
    <recommendedName>
        <fullName evidence="7">Endoribonuclease YbeY</fullName>
        <ecNumber evidence="7">3.1.-.-</ecNumber>
    </recommendedName>
</protein>
<accession>A0A2H0ALV5</accession>
<comment type="caution">
    <text evidence="8">The sequence shown here is derived from an EMBL/GenBank/DDBJ whole genome shotgun (WGS) entry which is preliminary data.</text>
</comment>
<keyword evidence="2 7" id="KW-0540">Nuclease</keyword>
<comment type="cofactor">
    <cofactor evidence="7">
        <name>Zn(2+)</name>
        <dbReference type="ChEBI" id="CHEBI:29105"/>
    </cofactor>
    <text evidence="7">Binds 1 zinc ion.</text>
</comment>
<evidence type="ECO:0000256" key="2">
    <source>
        <dbReference type="ARBA" id="ARBA00022722"/>
    </source>
</evidence>
<proteinExistence type="inferred from homology"/>
<keyword evidence="4 7" id="KW-0255">Endonuclease</keyword>
<organism evidence="8 9">
    <name type="scientific">Candidatus Colwellbacteria bacterium CG23_combo_of_CG06-09_8_20_14_all_42_19</name>
    <dbReference type="NCBI Taxonomy" id="1974541"/>
    <lineage>
        <taxon>Bacteria</taxon>
        <taxon>Candidatus Colwelliibacteriota</taxon>
    </lineage>
</organism>
<keyword evidence="3 7" id="KW-0479">Metal-binding</keyword>
<comment type="similarity">
    <text evidence="1 7">Belongs to the endoribonuclease YbeY family.</text>
</comment>
<dbReference type="EC" id="3.1.-.-" evidence="7"/>
<evidence type="ECO:0000313" key="8">
    <source>
        <dbReference type="EMBL" id="PIP46374.1"/>
    </source>
</evidence>
<comment type="subcellular location">
    <subcellularLocation>
        <location evidence="7">Cytoplasm</location>
    </subcellularLocation>
</comment>
<keyword evidence="7" id="KW-0690">Ribosome biogenesis</keyword>
<dbReference type="AlphaFoldDB" id="A0A2H0ALV5"/>
<evidence type="ECO:0000256" key="3">
    <source>
        <dbReference type="ARBA" id="ARBA00022723"/>
    </source>
</evidence>
<dbReference type="InterPro" id="IPR023091">
    <property type="entry name" value="MetalPrtase_cat_dom_sf_prd"/>
</dbReference>
<dbReference type="PANTHER" id="PTHR46986:SF1">
    <property type="entry name" value="ENDORIBONUCLEASE YBEY, CHLOROPLASTIC"/>
    <property type="match status" value="1"/>
</dbReference>
<dbReference type="Pfam" id="PF02130">
    <property type="entry name" value="YbeY"/>
    <property type="match status" value="1"/>
</dbReference>
<evidence type="ECO:0000256" key="4">
    <source>
        <dbReference type="ARBA" id="ARBA00022759"/>
    </source>
</evidence>
<evidence type="ECO:0000256" key="7">
    <source>
        <dbReference type="HAMAP-Rule" id="MF_00009"/>
    </source>
</evidence>
<dbReference type="InterPro" id="IPR002036">
    <property type="entry name" value="YbeY"/>
</dbReference>
<dbReference type="InterPro" id="IPR020549">
    <property type="entry name" value="YbeY_CS"/>
</dbReference>
<dbReference type="GO" id="GO:0005737">
    <property type="term" value="C:cytoplasm"/>
    <property type="evidence" value="ECO:0007669"/>
    <property type="project" value="UniProtKB-SubCell"/>
</dbReference>